<organism evidence="1">
    <name type="scientific">marine sediment metagenome</name>
    <dbReference type="NCBI Taxonomy" id="412755"/>
    <lineage>
        <taxon>unclassified sequences</taxon>
        <taxon>metagenomes</taxon>
        <taxon>ecological metagenomes</taxon>
    </lineage>
</organism>
<reference evidence="1" key="1">
    <citation type="journal article" date="2015" name="Nature">
        <title>Complex archaea that bridge the gap between prokaryotes and eukaryotes.</title>
        <authorList>
            <person name="Spang A."/>
            <person name="Saw J.H."/>
            <person name="Jorgensen S.L."/>
            <person name="Zaremba-Niedzwiedzka K."/>
            <person name="Martijn J."/>
            <person name="Lind A.E."/>
            <person name="van Eijk R."/>
            <person name="Schleper C."/>
            <person name="Guy L."/>
            <person name="Ettema T.J."/>
        </authorList>
    </citation>
    <scope>NUCLEOTIDE SEQUENCE</scope>
</reference>
<accession>A0A0F9BHS1</accession>
<proteinExistence type="predicted"/>
<name>A0A0F9BHS1_9ZZZZ</name>
<feature type="non-terminal residue" evidence="1">
    <location>
        <position position="1"/>
    </location>
</feature>
<feature type="non-terminal residue" evidence="1">
    <location>
        <position position="517"/>
    </location>
</feature>
<protein>
    <recommendedName>
        <fullName evidence="2">DUF4209 domain-containing protein</fullName>
    </recommendedName>
</protein>
<evidence type="ECO:0008006" key="2">
    <source>
        <dbReference type="Google" id="ProtNLM"/>
    </source>
</evidence>
<comment type="caution">
    <text evidence="1">The sequence shown here is derived from an EMBL/GenBank/DDBJ whole genome shotgun (WGS) entry which is preliminary data.</text>
</comment>
<gene>
    <name evidence="1" type="ORF">LCGC14_2445750</name>
</gene>
<dbReference type="AlphaFoldDB" id="A0A0F9BHS1"/>
<sequence length="517" mass="60851">FNGMICNSHFSKRETGYLKLIKQTNNKFLKLVFFECLKSSIPIPDQNRILNSEGLIHIFYKVAVNIVKQRNRKYRPMHLVKEYIKLAHKSRNPKIANQEMFENVGNILTLIIADQNKTHTQDISYILKDFLGLKKSILTFEAIPDDIFTAIDYWINDVFDGNLSEYYIAKHLLDKIFDFYEKVNKDIDMNSRKEIIFTRYKQFYDDKVDYGTLDIKNILSIESHKRFVDILLEITQRYCMNEEMKDKLVNELKGKYEDLHKNAPIAMKNLPPIKGRSSISVKEMENALKIFENDTIREFIQKIVDNNYFIPDIPDVSNKDHRITSFFPTIVHDDDVTRNYDAGDPIMKTFYYKNKIIKCLIHLEQKLKDYDEFEFLGNVYAFIHFSDLIDGVSKAMFREGLGHYGRRDYFHCIQTILFQIECILRDLCKKSGILTLYKDENKTVPKGLDYMLGELREERVLSDKILNFIEWLMSGSSEIIISENIRNKIAHGISDLDQFKAIYTKYNALSIILIYLS</sequence>
<dbReference type="EMBL" id="LAZR01037744">
    <property type="protein sequence ID" value="KKL21409.1"/>
    <property type="molecule type" value="Genomic_DNA"/>
</dbReference>
<evidence type="ECO:0000313" key="1">
    <source>
        <dbReference type="EMBL" id="KKL21409.1"/>
    </source>
</evidence>